<feature type="compositionally biased region" description="Polar residues" evidence="2">
    <location>
        <begin position="673"/>
        <end position="690"/>
    </location>
</feature>
<feature type="compositionally biased region" description="Polar residues" evidence="2">
    <location>
        <begin position="316"/>
        <end position="327"/>
    </location>
</feature>
<protein>
    <submittedName>
        <fullName evidence="3">Uncharacterized protein</fullName>
    </submittedName>
</protein>
<evidence type="ECO:0000256" key="2">
    <source>
        <dbReference type="SAM" id="MobiDB-lite"/>
    </source>
</evidence>
<feature type="region of interest" description="Disordered" evidence="2">
    <location>
        <begin position="530"/>
        <end position="633"/>
    </location>
</feature>
<feature type="compositionally biased region" description="Low complexity" evidence="2">
    <location>
        <begin position="384"/>
        <end position="397"/>
    </location>
</feature>
<feature type="region of interest" description="Disordered" evidence="2">
    <location>
        <begin position="1048"/>
        <end position="1088"/>
    </location>
</feature>
<feature type="compositionally biased region" description="Basic and acidic residues" evidence="2">
    <location>
        <begin position="271"/>
        <end position="289"/>
    </location>
</feature>
<feature type="compositionally biased region" description="Polar residues" evidence="2">
    <location>
        <begin position="621"/>
        <end position="633"/>
    </location>
</feature>
<dbReference type="EMBL" id="LNIX01000048">
    <property type="protein sequence ID" value="OXA38169.1"/>
    <property type="molecule type" value="Genomic_DNA"/>
</dbReference>
<feature type="compositionally biased region" description="Basic and acidic residues" evidence="2">
    <location>
        <begin position="221"/>
        <end position="237"/>
    </location>
</feature>
<reference evidence="3 4" key="1">
    <citation type="submission" date="2015-12" db="EMBL/GenBank/DDBJ databases">
        <title>The genome of Folsomia candida.</title>
        <authorList>
            <person name="Faddeeva A."/>
            <person name="Derks M.F."/>
            <person name="Anvar Y."/>
            <person name="Smit S."/>
            <person name="Van Straalen N."/>
            <person name="Roelofs D."/>
        </authorList>
    </citation>
    <scope>NUCLEOTIDE SEQUENCE [LARGE SCALE GENOMIC DNA]</scope>
    <source>
        <strain evidence="3 4">VU population</strain>
        <tissue evidence="3">Whole body</tissue>
    </source>
</reference>
<dbReference type="OrthoDB" id="7475679at2759"/>
<feature type="compositionally biased region" description="Polar residues" evidence="2">
    <location>
        <begin position="75"/>
        <end position="98"/>
    </location>
</feature>
<feature type="compositionally biased region" description="Polar residues" evidence="2">
    <location>
        <begin position="340"/>
        <end position="350"/>
    </location>
</feature>
<accession>A0A226CYW3</accession>
<sequence length="1088" mass="116820">MSDVHTMKTVITSTSAVIVTKEEDGKSSSELALVVEPTSSRNKGEDLSVAPQTNGITTTNDDAVASVDTKQLVTDNNTAATKQEGCEQSSSHTRTGSTIIPPLSTDIDSSSSTVIIKSEVEVEQVSCSGPVPNFRVEGSDAGDSSVTVVTSLSLSSSALQDCCGGGGSESEPSSEDMKLSLVSWYSEPDDAARLALTSSTSSACCPRQTMSLTGSLLSKSGSEEKENQTPEPRRREAEENDESTSSSCNLLPLILDTEVLGGSRESVLTLRGEEDKAPNNRKNQTESNKHVQLLLDGKNSANDKTVPHHGPKKHTAFNQSTSISNAATPECGKCARKSKSGNNTPHGNHQSRIRTPASRRLMPSTKSSTELKKPIKSILKSDSRSGSGSDNKSSMDSLPSADRTCTNATTPLRPRGAELLSRSESTTRAKFNLNHEFFNADGSPSNQEAYNNSTSEERLALKLRRIEKYATLRLRKTRVRPLELGSDSDIINTTGGKSKAGTPTTTTGIDLMTKSMSFLEKGGPNNGDATSLPWNGMQHGQKSNSLKRQGSLRIKNRSSPPWEPCTTRTTALRMQKMQESKAKGGGTSGGVTTYSSVGSGSAHTGSTHSGSGDSIHHLVPQSRSAPSSKTLSACNLTSGKGGDKFKVFAKLSSAGGQTASSNQKRLKQEKSVQTDVHPTTTDQLLNGNNPTSMSPIPSVDAASDLLDQIKQLEKLANRYRNTALKFQSKYESSEAIKSELAKQLQETQQESSEMVEFLQAEKSTLAESLTEIETEATTWREEIQGIRKESDSRISTLVRLSEQHKQEALRSQLLLQRLESQSNSVLASISNQISEGTTSIVLTRQKVNSLTECLIEAYKIPQELLTSFANADPQTTKDTVVSTVNSGNNTQPNSSLLLPLITSLAEAFPTSAATLAKLANKSESGPIKFPTFKTPQLLTTNSYNAKIEGSTNSAPPSSDETDSLRNLNQAIMDREAAETIGLDQITLPQLVSSFPEEDDAYLTREIVELNSSLGRLLLVVRVIVVQCDKQVSNVASSILQCLQQEGSQIKSPGDSSTPHNREDTITTLTTGEKVDASHRPLKNGHTIT</sequence>
<feature type="region of interest" description="Disordered" evidence="2">
    <location>
        <begin position="213"/>
        <end position="249"/>
    </location>
</feature>
<organism evidence="3 4">
    <name type="scientific">Folsomia candida</name>
    <name type="common">Springtail</name>
    <dbReference type="NCBI Taxonomy" id="158441"/>
    <lineage>
        <taxon>Eukaryota</taxon>
        <taxon>Metazoa</taxon>
        <taxon>Ecdysozoa</taxon>
        <taxon>Arthropoda</taxon>
        <taxon>Hexapoda</taxon>
        <taxon>Collembola</taxon>
        <taxon>Entomobryomorpha</taxon>
        <taxon>Isotomoidea</taxon>
        <taxon>Isotomidae</taxon>
        <taxon>Proisotominae</taxon>
        <taxon>Folsomia</taxon>
    </lineage>
</organism>
<feature type="region of interest" description="Disordered" evidence="2">
    <location>
        <begin position="269"/>
        <end position="424"/>
    </location>
</feature>
<feature type="region of interest" description="Disordered" evidence="2">
    <location>
        <begin position="654"/>
        <end position="690"/>
    </location>
</feature>
<name>A0A226CYW3_FOLCA</name>
<gene>
    <name evidence="3" type="ORF">Fcan01_27084</name>
</gene>
<evidence type="ECO:0000256" key="1">
    <source>
        <dbReference type="SAM" id="Coils"/>
    </source>
</evidence>
<evidence type="ECO:0000313" key="4">
    <source>
        <dbReference type="Proteomes" id="UP000198287"/>
    </source>
</evidence>
<dbReference type="AlphaFoldDB" id="A0A226CYW3"/>
<evidence type="ECO:0000313" key="3">
    <source>
        <dbReference type="EMBL" id="OXA38169.1"/>
    </source>
</evidence>
<feature type="compositionally biased region" description="Basic and acidic residues" evidence="2">
    <location>
        <begin position="369"/>
        <end position="383"/>
    </location>
</feature>
<keyword evidence="4" id="KW-1185">Reference proteome</keyword>
<feature type="coiled-coil region" evidence="1">
    <location>
        <begin position="702"/>
        <end position="821"/>
    </location>
</feature>
<dbReference type="Proteomes" id="UP000198287">
    <property type="component" value="Unassembled WGS sequence"/>
</dbReference>
<proteinExistence type="predicted"/>
<feature type="compositionally biased region" description="Polar residues" evidence="2">
    <location>
        <begin position="530"/>
        <end position="548"/>
    </location>
</feature>
<comment type="caution">
    <text evidence="3">The sequence shown here is derived from an EMBL/GenBank/DDBJ whole genome shotgun (WGS) entry which is preliminary data.</text>
</comment>
<feature type="region of interest" description="Disordered" evidence="2">
    <location>
        <begin position="75"/>
        <end position="108"/>
    </location>
</feature>
<feature type="compositionally biased region" description="Polar residues" evidence="2">
    <location>
        <begin position="654"/>
        <end position="663"/>
    </location>
</feature>
<feature type="compositionally biased region" description="Low complexity" evidence="2">
    <location>
        <begin position="590"/>
        <end position="613"/>
    </location>
</feature>
<feature type="compositionally biased region" description="Polar residues" evidence="2">
    <location>
        <begin position="1048"/>
        <end position="1058"/>
    </location>
</feature>
<keyword evidence="1" id="KW-0175">Coiled coil</keyword>
<feature type="compositionally biased region" description="Polar residues" evidence="2">
    <location>
        <begin position="50"/>
        <end position="60"/>
    </location>
</feature>
<feature type="region of interest" description="Disordered" evidence="2">
    <location>
        <begin position="21"/>
        <end position="60"/>
    </location>
</feature>